<keyword evidence="3" id="KW-1185">Reference proteome</keyword>
<evidence type="ECO:0000313" key="2">
    <source>
        <dbReference type="EMBL" id="CAJ0953774.1"/>
    </source>
</evidence>
<reference evidence="2" key="1">
    <citation type="submission" date="2023-07" db="EMBL/GenBank/DDBJ databases">
        <authorList>
            <person name="Stuckert A."/>
        </authorList>
    </citation>
    <scope>NUCLEOTIDE SEQUENCE</scope>
</reference>
<proteinExistence type="predicted"/>
<organism evidence="2 3">
    <name type="scientific">Ranitomeya imitator</name>
    <name type="common">mimic poison frog</name>
    <dbReference type="NCBI Taxonomy" id="111125"/>
    <lineage>
        <taxon>Eukaryota</taxon>
        <taxon>Metazoa</taxon>
        <taxon>Chordata</taxon>
        <taxon>Craniata</taxon>
        <taxon>Vertebrata</taxon>
        <taxon>Euteleostomi</taxon>
        <taxon>Amphibia</taxon>
        <taxon>Batrachia</taxon>
        <taxon>Anura</taxon>
        <taxon>Neobatrachia</taxon>
        <taxon>Hyloidea</taxon>
        <taxon>Dendrobatidae</taxon>
        <taxon>Dendrobatinae</taxon>
        <taxon>Ranitomeya</taxon>
    </lineage>
</organism>
<dbReference type="EMBL" id="CAUEEQ010037273">
    <property type="protein sequence ID" value="CAJ0953774.1"/>
    <property type="molecule type" value="Genomic_DNA"/>
</dbReference>
<dbReference type="SUPFAM" id="SSF53098">
    <property type="entry name" value="Ribonuclease H-like"/>
    <property type="match status" value="1"/>
</dbReference>
<dbReference type="InterPro" id="IPR012337">
    <property type="entry name" value="RNaseH-like_sf"/>
</dbReference>
<dbReference type="Proteomes" id="UP001176940">
    <property type="component" value="Unassembled WGS sequence"/>
</dbReference>
<dbReference type="Gene3D" id="3.40.50.2300">
    <property type="match status" value="1"/>
</dbReference>
<dbReference type="Pfam" id="PF02171">
    <property type="entry name" value="Piwi"/>
    <property type="match status" value="1"/>
</dbReference>
<accession>A0ABN9LYY6</accession>
<sequence length="97" mass="11172">MFKIAQQICIKMNWAVWVEVKDFQAFQQNITDHTEMVACILFSINKVKYDAIKKHLCVDFPIPNQCVVARTLRKPQTVLSVCTKINLQMNCKLGGEI</sequence>
<dbReference type="InterPro" id="IPR003165">
    <property type="entry name" value="Piwi"/>
</dbReference>
<comment type="caution">
    <text evidence="2">The sequence shown here is derived from an EMBL/GenBank/DDBJ whole genome shotgun (WGS) entry which is preliminary data.</text>
</comment>
<feature type="domain" description="Piwi" evidence="1">
    <location>
        <begin position="36"/>
        <end position="97"/>
    </location>
</feature>
<protein>
    <recommendedName>
        <fullName evidence="1">Piwi domain-containing protein</fullName>
    </recommendedName>
</protein>
<gene>
    <name evidence="2" type="ORF">RIMI_LOCUS14444506</name>
</gene>
<evidence type="ECO:0000259" key="1">
    <source>
        <dbReference type="PROSITE" id="PS50822"/>
    </source>
</evidence>
<evidence type="ECO:0000313" key="3">
    <source>
        <dbReference type="Proteomes" id="UP001176940"/>
    </source>
</evidence>
<dbReference type="PROSITE" id="PS50822">
    <property type="entry name" value="PIWI"/>
    <property type="match status" value="1"/>
</dbReference>
<name>A0ABN9LYY6_9NEOB</name>